<dbReference type="Proteomes" id="UP000498740">
    <property type="component" value="Unassembled WGS sequence"/>
</dbReference>
<evidence type="ECO:0000313" key="3">
    <source>
        <dbReference type="Proteomes" id="UP000498740"/>
    </source>
</evidence>
<reference evidence="2 3" key="1">
    <citation type="submission" date="2020-05" db="EMBL/GenBank/DDBJ databases">
        <title>Whole genome shotgun sequence of Streptomyces microflavus NBRC 13062.</title>
        <authorList>
            <person name="Komaki H."/>
            <person name="Tamura T."/>
        </authorList>
    </citation>
    <scope>NUCLEOTIDE SEQUENCE [LARGE SCALE GENOMIC DNA]</scope>
    <source>
        <strain evidence="2 3">NBRC 13062</strain>
    </source>
</reference>
<proteinExistence type="predicted"/>
<dbReference type="AlphaFoldDB" id="A0A7J0D5S4"/>
<evidence type="ECO:0000259" key="1">
    <source>
        <dbReference type="Pfam" id="PF25232"/>
    </source>
</evidence>
<accession>A0A7J0D5S4</accession>
<sequence>MSPRTILRSLVHKIVTHPDVPSTYTARCVSCGWTAEASTDGEAVDVECLTHTGRSNHRQFARTVVGRAFVVREGEEGKPPTP</sequence>
<feature type="domain" description="DUF7848" evidence="1">
    <location>
        <begin position="1"/>
        <end position="71"/>
    </location>
</feature>
<dbReference type="Pfam" id="PF25232">
    <property type="entry name" value="DUF7848"/>
    <property type="match status" value="1"/>
</dbReference>
<dbReference type="RefSeq" id="WP_032754729.1">
    <property type="nucleotide sequence ID" value="NZ_BMUG01000005.1"/>
</dbReference>
<dbReference type="InterPro" id="IPR057170">
    <property type="entry name" value="DUF7848"/>
</dbReference>
<organism evidence="2 3">
    <name type="scientific">Streptomyces microflavus</name>
    <name type="common">Streptomyces lipmanii</name>
    <dbReference type="NCBI Taxonomy" id="1919"/>
    <lineage>
        <taxon>Bacteria</taxon>
        <taxon>Bacillati</taxon>
        <taxon>Actinomycetota</taxon>
        <taxon>Actinomycetes</taxon>
        <taxon>Kitasatosporales</taxon>
        <taxon>Streptomycetaceae</taxon>
        <taxon>Streptomyces</taxon>
    </lineage>
</organism>
<comment type="caution">
    <text evidence="2">The sequence shown here is derived from an EMBL/GenBank/DDBJ whole genome shotgun (WGS) entry which is preliminary data.</text>
</comment>
<protein>
    <recommendedName>
        <fullName evidence="1">DUF7848 domain-containing protein</fullName>
    </recommendedName>
</protein>
<gene>
    <name evidence="2" type="ORF">Smic_80500</name>
</gene>
<dbReference type="EMBL" id="BLWD01000002">
    <property type="protein sequence ID" value="GFN09494.1"/>
    <property type="molecule type" value="Genomic_DNA"/>
</dbReference>
<evidence type="ECO:0000313" key="2">
    <source>
        <dbReference type="EMBL" id="GFN09494.1"/>
    </source>
</evidence>
<name>A0A7J0D5S4_STRMI</name>